<evidence type="ECO:0000256" key="10">
    <source>
        <dbReference type="ARBA" id="ARBA00023186"/>
    </source>
</evidence>
<keyword evidence="8" id="KW-0238">DNA-binding</keyword>
<feature type="domain" description="Histone chaperone RTT106/FACT complex subunit SPT16-like middle" evidence="13">
    <location>
        <begin position="240"/>
        <end position="339"/>
    </location>
</feature>
<gene>
    <name evidence="14" type="ORF">CANVERA_P5321</name>
</gene>
<keyword evidence="9" id="KW-0804">Transcription</keyword>
<evidence type="ECO:0000256" key="8">
    <source>
        <dbReference type="ARBA" id="ARBA00023125"/>
    </source>
</evidence>
<keyword evidence="15" id="KW-1185">Reference proteome</keyword>
<dbReference type="AlphaFoldDB" id="A0A9W4U260"/>
<dbReference type="PANTHER" id="PTHR45849">
    <property type="entry name" value="FACT COMPLEX SUBUNIT SSRP1"/>
    <property type="match status" value="1"/>
</dbReference>
<evidence type="ECO:0000256" key="7">
    <source>
        <dbReference type="ARBA" id="ARBA00023015"/>
    </source>
</evidence>
<sequence length="397" mass="45872">MDWLQQLPHQLQDQIKSIINKDQSSIEVFNNLYNFFADDEESQQDSKRKKLNDDESIDPNATIFEIDQISIFSPIRKRMDLVFHLIEDNPSPVLSIVNPSNNIPELSFLNLKQSIKLCLILPILGNSTNPQKKGIALLCFWINDDQKDPIICQLNLDVIKKQMLKSNKLPSNIDQQFDCPKDSVILNPIQERILDYLKRQFKLCDINLISYLPSPTIFKNNFIENDDVAIVITDKKEPSIIMVECHKGAKDGVLIFLEKNEVNPSYLIFAFKKPILVFETTKIKKASYSNVTSSTFSLTIVVLNDRNENRTIEFSMIDNKFFDYIDKFIKQHNISDDSYNENLKENGKKEVKEDEDDDEEEDEDFKEGSESDVAEEYDSNVEEVEEGDVFSKNTEAI</sequence>
<organism evidence="14 15">
    <name type="scientific">Candida verbasci</name>
    <dbReference type="NCBI Taxonomy" id="1227364"/>
    <lineage>
        <taxon>Eukaryota</taxon>
        <taxon>Fungi</taxon>
        <taxon>Dikarya</taxon>
        <taxon>Ascomycota</taxon>
        <taxon>Saccharomycotina</taxon>
        <taxon>Pichiomycetes</taxon>
        <taxon>Debaryomycetaceae</taxon>
        <taxon>Candida/Lodderomyces clade</taxon>
        <taxon>Candida</taxon>
    </lineage>
</organism>
<name>A0A9W4U260_9ASCO</name>
<evidence type="ECO:0000256" key="12">
    <source>
        <dbReference type="SAM" id="MobiDB-lite"/>
    </source>
</evidence>
<dbReference type="GO" id="GO:0005634">
    <property type="term" value="C:nucleus"/>
    <property type="evidence" value="ECO:0007669"/>
    <property type="project" value="UniProtKB-SubCell"/>
</dbReference>
<feature type="compositionally biased region" description="Acidic residues" evidence="12">
    <location>
        <begin position="353"/>
        <end position="388"/>
    </location>
</feature>
<dbReference type="InterPro" id="IPR013719">
    <property type="entry name" value="RTT106/SPT16-like_middle_dom"/>
</dbReference>
<dbReference type="EMBL" id="CANTUO010000007">
    <property type="protein sequence ID" value="CAI5760813.1"/>
    <property type="molecule type" value="Genomic_DNA"/>
</dbReference>
<evidence type="ECO:0000256" key="9">
    <source>
        <dbReference type="ARBA" id="ARBA00023163"/>
    </source>
</evidence>
<dbReference type="SMART" id="SM01287">
    <property type="entry name" value="Rtt106"/>
    <property type="match status" value="1"/>
</dbReference>
<dbReference type="InterPro" id="IPR040993">
    <property type="entry name" value="Rtt106_N"/>
</dbReference>
<evidence type="ECO:0000313" key="14">
    <source>
        <dbReference type="EMBL" id="CAI5760813.1"/>
    </source>
</evidence>
<dbReference type="InterPro" id="IPR040770">
    <property type="entry name" value="Rtt106_PH"/>
</dbReference>
<protein>
    <recommendedName>
        <fullName evidence="4">Histone chaperone RTT106</fullName>
    </recommendedName>
    <alternativeName>
        <fullName evidence="5">Histone chaperone rtt106</fullName>
    </alternativeName>
</protein>
<reference evidence="14" key="1">
    <citation type="submission" date="2022-12" db="EMBL/GenBank/DDBJ databases">
        <authorList>
            <person name="Brejova B."/>
        </authorList>
    </citation>
    <scope>NUCLEOTIDE SEQUENCE</scope>
</reference>
<evidence type="ECO:0000256" key="2">
    <source>
        <dbReference type="ARBA" id="ARBA00004286"/>
    </source>
</evidence>
<dbReference type="PANTHER" id="PTHR45849:SF3">
    <property type="entry name" value="HISTONE CHAPERONE RTT106"/>
    <property type="match status" value="1"/>
</dbReference>
<dbReference type="GO" id="GO:0003677">
    <property type="term" value="F:DNA binding"/>
    <property type="evidence" value="ECO:0007669"/>
    <property type="project" value="UniProtKB-KW"/>
</dbReference>
<dbReference type="Pfam" id="PF18469">
    <property type="entry name" value="PH_18"/>
    <property type="match status" value="1"/>
</dbReference>
<evidence type="ECO:0000313" key="15">
    <source>
        <dbReference type="Proteomes" id="UP001152885"/>
    </source>
</evidence>
<evidence type="ECO:0000256" key="3">
    <source>
        <dbReference type="ARBA" id="ARBA00006159"/>
    </source>
</evidence>
<dbReference type="OrthoDB" id="75754at2759"/>
<proteinExistence type="inferred from homology"/>
<dbReference type="Pfam" id="PF08512">
    <property type="entry name" value="Rttp106-like_middle"/>
    <property type="match status" value="1"/>
</dbReference>
<comment type="subcellular location">
    <subcellularLocation>
        <location evidence="2">Chromosome</location>
    </subcellularLocation>
    <subcellularLocation>
        <location evidence="1">Nucleus</location>
    </subcellularLocation>
</comment>
<keyword evidence="10" id="KW-0143">Chaperone</keyword>
<accession>A0A9W4U260</accession>
<comment type="caution">
    <text evidence="14">The sequence shown here is derived from an EMBL/GenBank/DDBJ whole genome shotgun (WGS) entry which is preliminary data.</text>
</comment>
<keyword evidence="6" id="KW-0158">Chromosome</keyword>
<comment type="similarity">
    <text evidence="3">Belongs to the RTT106 family.</text>
</comment>
<dbReference type="Gene3D" id="2.30.29.120">
    <property type="match status" value="1"/>
</dbReference>
<evidence type="ECO:0000256" key="1">
    <source>
        <dbReference type="ARBA" id="ARBA00004123"/>
    </source>
</evidence>
<dbReference type="GO" id="GO:0005694">
    <property type="term" value="C:chromosome"/>
    <property type="evidence" value="ECO:0007669"/>
    <property type="project" value="UniProtKB-SubCell"/>
</dbReference>
<feature type="compositionally biased region" description="Basic and acidic residues" evidence="12">
    <location>
        <begin position="342"/>
        <end position="352"/>
    </location>
</feature>
<feature type="region of interest" description="Disordered" evidence="12">
    <location>
        <begin position="339"/>
        <end position="397"/>
    </location>
</feature>
<dbReference type="SUPFAM" id="SSF50729">
    <property type="entry name" value="PH domain-like"/>
    <property type="match status" value="1"/>
</dbReference>
<keyword evidence="11" id="KW-0539">Nucleus</keyword>
<evidence type="ECO:0000256" key="4">
    <source>
        <dbReference type="ARBA" id="ARBA00017355"/>
    </source>
</evidence>
<evidence type="ECO:0000259" key="13">
    <source>
        <dbReference type="SMART" id="SM01287"/>
    </source>
</evidence>
<dbReference type="Proteomes" id="UP001152885">
    <property type="component" value="Unassembled WGS sequence"/>
</dbReference>
<dbReference type="InterPro" id="IPR050454">
    <property type="entry name" value="RTT106/SSRP1_HistChap/FACT"/>
</dbReference>
<dbReference type="GO" id="GO:0042393">
    <property type="term" value="F:histone binding"/>
    <property type="evidence" value="ECO:0007669"/>
    <property type="project" value="TreeGrafter"/>
</dbReference>
<evidence type="ECO:0000256" key="6">
    <source>
        <dbReference type="ARBA" id="ARBA00022454"/>
    </source>
</evidence>
<dbReference type="Pfam" id="PF18215">
    <property type="entry name" value="Rtt106_N"/>
    <property type="match status" value="1"/>
</dbReference>
<dbReference type="InterPro" id="IPR011993">
    <property type="entry name" value="PH-like_dom_sf"/>
</dbReference>
<dbReference type="Gene3D" id="2.30.29.30">
    <property type="entry name" value="Pleckstrin-homology domain (PH domain)/Phosphotyrosine-binding domain (PTB)"/>
    <property type="match status" value="1"/>
</dbReference>
<evidence type="ECO:0000256" key="11">
    <source>
        <dbReference type="ARBA" id="ARBA00023242"/>
    </source>
</evidence>
<evidence type="ECO:0000256" key="5">
    <source>
        <dbReference type="ARBA" id="ARBA00018462"/>
    </source>
</evidence>
<dbReference type="GO" id="GO:0031491">
    <property type="term" value="F:nucleosome binding"/>
    <property type="evidence" value="ECO:0007669"/>
    <property type="project" value="TreeGrafter"/>
</dbReference>
<keyword evidence="7" id="KW-0805">Transcription regulation</keyword>